<sequence>MVEQHDERATRGSGSVAGDAAVIEATGRSRDDWFGMLDADGALEWKHGRIAARLADHYDVDPWWAQHVTVAYEQARGLRRPGQRPDGTFEFAVSRTVRPEGDADPAAVHAALDALVAVVAADLGTEPVSRSGAAVKHPTARWPLAEGALLATASAASIERISLGLTRSGLADDAGIPDEKARLRALLAAVAPGTVEP</sequence>
<protein>
    <submittedName>
        <fullName evidence="1">Uncharacterized protein</fullName>
    </submittedName>
</protein>
<comment type="caution">
    <text evidence="1">The sequence shown here is derived from an EMBL/GenBank/DDBJ whole genome shotgun (WGS) entry which is preliminary data.</text>
</comment>
<proteinExistence type="predicted"/>
<evidence type="ECO:0000313" key="1">
    <source>
        <dbReference type="EMBL" id="MWB99005.1"/>
    </source>
</evidence>
<dbReference type="RefSeq" id="WP_160424854.1">
    <property type="nucleotide sequence ID" value="NZ_WSTA01000044.1"/>
</dbReference>
<dbReference type="EMBL" id="WSTA01000044">
    <property type="protein sequence ID" value="MWB99005.1"/>
    <property type="molecule type" value="Genomic_DNA"/>
</dbReference>
<organism evidence="1 2">
    <name type="scientific">Agromyces seonyuensis</name>
    <dbReference type="NCBI Taxonomy" id="2662446"/>
    <lineage>
        <taxon>Bacteria</taxon>
        <taxon>Bacillati</taxon>
        <taxon>Actinomycetota</taxon>
        <taxon>Actinomycetes</taxon>
        <taxon>Micrococcales</taxon>
        <taxon>Microbacteriaceae</taxon>
        <taxon>Agromyces</taxon>
    </lineage>
</organism>
<keyword evidence="2" id="KW-1185">Reference proteome</keyword>
<dbReference type="Proteomes" id="UP000438182">
    <property type="component" value="Unassembled WGS sequence"/>
</dbReference>
<accession>A0A6I4P2N2</accession>
<dbReference type="AlphaFoldDB" id="A0A6I4P2N2"/>
<evidence type="ECO:0000313" key="2">
    <source>
        <dbReference type="Proteomes" id="UP000438182"/>
    </source>
</evidence>
<reference evidence="1 2" key="1">
    <citation type="submission" date="2019-12" db="EMBL/GenBank/DDBJ databases">
        <authorList>
            <person name="Kim Y.S."/>
        </authorList>
    </citation>
    <scope>NUCLEOTIDE SEQUENCE [LARGE SCALE GENOMIC DNA]</scope>
    <source>
        <strain evidence="1 2">MMS17-SY077</strain>
    </source>
</reference>
<name>A0A6I4P2N2_9MICO</name>
<gene>
    <name evidence="1" type="ORF">GB864_10645</name>
</gene>